<sequence>YAYACANYAARLSVVDVSDPSSPSILASTEYDAANLVMCEGVAVDGNYAYVTTWSDSASASYLAVVDISDPTSPSIVGSIIDGTLGPAMTIAADEGHVYLPSGTGDGMIVVDVSDPSNPT</sequence>
<organism evidence="1 2">
    <name type="scientific">Durusdinium trenchii</name>
    <dbReference type="NCBI Taxonomy" id="1381693"/>
    <lineage>
        <taxon>Eukaryota</taxon>
        <taxon>Sar</taxon>
        <taxon>Alveolata</taxon>
        <taxon>Dinophyceae</taxon>
        <taxon>Suessiales</taxon>
        <taxon>Symbiodiniaceae</taxon>
        <taxon>Durusdinium</taxon>
    </lineage>
</organism>
<name>A0ABP0HHN0_9DINO</name>
<dbReference type="Proteomes" id="UP001642464">
    <property type="component" value="Unassembled WGS sequence"/>
</dbReference>
<protein>
    <submittedName>
        <fullName evidence="1">PKD domain containing protein</fullName>
    </submittedName>
</protein>
<comment type="caution">
    <text evidence="1">The sequence shown here is derived from an EMBL/GenBank/DDBJ whole genome shotgun (WGS) entry which is preliminary data.</text>
</comment>
<dbReference type="Pfam" id="PF08309">
    <property type="entry name" value="LVIVD"/>
    <property type="match status" value="3"/>
</dbReference>
<gene>
    <name evidence="1" type="ORF">SCF082_LOCUS1492</name>
</gene>
<reference evidence="1 2" key="1">
    <citation type="submission" date="2024-02" db="EMBL/GenBank/DDBJ databases">
        <authorList>
            <person name="Chen Y."/>
            <person name="Shah S."/>
            <person name="Dougan E. K."/>
            <person name="Thang M."/>
            <person name="Chan C."/>
        </authorList>
    </citation>
    <scope>NUCLEOTIDE SEQUENCE [LARGE SCALE GENOMIC DNA]</scope>
</reference>
<keyword evidence="2" id="KW-1185">Reference proteome</keyword>
<feature type="non-terminal residue" evidence="1">
    <location>
        <position position="1"/>
    </location>
</feature>
<evidence type="ECO:0000313" key="2">
    <source>
        <dbReference type="Proteomes" id="UP001642464"/>
    </source>
</evidence>
<dbReference type="EMBL" id="CAXAMM010000727">
    <property type="protein sequence ID" value="CAK8988684.1"/>
    <property type="molecule type" value="Genomic_DNA"/>
</dbReference>
<evidence type="ECO:0000313" key="1">
    <source>
        <dbReference type="EMBL" id="CAK8988684.1"/>
    </source>
</evidence>
<dbReference type="InterPro" id="IPR013211">
    <property type="entry name" value="LVIVD"/>
</dbReference>
<dbReference type="SUPFAM" id="SSF75011">
    <property type="entry name" value="3-carboxy-cis,cis-mucoante lactonizing enzyme"/>
    <property type="match status" value="1"/>
</dbReference>
<accession>A0ABP0HHN0</accession>
<proteinExistence type="predicted"/>
<feature type="non-terminal residue" evidence="1">
    <location>
        <position position="120"/>
    </location>
</feature>